<evidence type="ECO:0000256" key="1">
    <source>
        <dbReference type="SAM" id="SignalP"/>
    </source>
</evidence>
<feature type="domain" description="Abnormal cell migration protein 18-like fibronectin type I" evidence="2">
    <location>
        <begin position="103"/>
        <end position="160"/>
    </location>
</feature>
<feature type="domain" description="Abnormal cell migration protein 18-like fibronectin type I" evidence="2">
    <location>
        <begin position="248"/>
        <end position="314"/>
    </location>
</feature>
<keyword evidence="1" id="KW-0732">Signal</keyword>
<evidence type="ECO:0000313" key="3">
    <source>
        <dbReference type="EMBL" id="GMT10551.1"/>
    </source>
</evidence>
<dbReference type="PANTHER" id="PTHR35572">
    <property type="entry name" value="PROTEIN CBG04538-RELATED"/>
    <property type="match status" value="1"/>
</dbReference>
<dbReference type="Pfam" id="PF23003">
    <property type="entry name" value="Fn1_2"/>
    <property type="match status" value="3"/>
</dbReference>
<evidence type="ECO:0000259" key="2">
    <source>
        <dbReference type="Pfam" id="PF23003"/>
    </source>
</evidence>
<protein>
    <recommendedName>
        <fullName evidence="2">Abnormal cell migration protein 18-like fibronectin type I domain-containing protein</fullName>
    </recommendedName>
</protein>
<feature type="domain" description="Abnormal cell migration protein 18-like fibronectin type I" evidence="2">
    <location>
        <begin position="19"/>
        <end position="87"/>
    </location>
</feature>
<dbReference type="InterPro" id="IPR040282">
    <property type="entry name" value="Mig-18-like"/>
</dbReference>
<sequence>SAEMISPLLITLLLTLSEACDHRGIRRTNGETWVSKTNFFMRCTITSNSWSSDIVGCVTDGGRHITIGETAIEGGLLVECLRLPSGVVEFRRKRDPGVACGGHKAGEIWLSNGNFRKQCTPDGRVIIVECVTDIGQAVPIGNTATINGVRHSCNQQADGSILLERELVLSTKEIDNKIDANPQVLTPPSPPLPDLPNPQFPAGPPGVVPPGYLADLKRFEAEQLALTPPDVELTTATATVSPPSGARSCFHEGTWRNPEETWISEDKFTKKCTPQGAVVILNCVVNKKENVTIKIDSKIKIGRKVFTCSRKDGSVFYEEKMV</sequence>
<evidence type="ECO:0000313" key="4">
    <source>
        <dbReference type="Proteomes" id="UP001432322"/>
    </source>
</evidence>
<keyword evidence="4" id="KW-1185">Reference proteome</keyword>
<feature type="non-terminal residue" evidence="3">
    <location>
        <position position="1"/>
    </location>
</feature>
<dbReference type="InterPro" id="IPR055119">
    <property type="entry name" value="Mig18_Fn1"/>
</dbReference>
<dbReference type="Proteomes" id="UP001432322">
    <property type="component" value="Unassembled WGS sequence"/>
</dbReference>
<proteinExistence type="predicted"/>
<dbReference type="AlphaFoldDB" id="A0AAV5UVL1"/>
<feature type="signal peptide" evidence="1">
    <location>
        <begin position="1"/>
        <end position="19"/>
    </location>
</feature>
<comment type="caution">
    <text evidence="3">The sequence shown here is derived from an EMBL/GenBank/DDBJ whole genome shotgun (WGS) entry which is preliminary data.</text>
</comment>
<organism evidence="3 4">
    <name type="scientific">Pristionchus fissidentatus</name>
    <dbReference type="NCBI Taxonomy" id="1538716"/>
    <lineage>
        <taxon>Eukaryota</taxon>
        <taxon>Metazoa</taxon>
        <taxon>Ecdysozoa</taxon>
        <taxon>Nematoda</taxon>
        <taxon>Chromadorea</taxon>
        <taxon>Rhabditida</taxon>
        <taxon>Rhabditina</taxon>
        <taxon>Diplogasteromorpha</taxon>
        <taxon>Diplogasteroidea</taxon>
        <taxon>Neodiplogasteridae</taxon>
        <taxon>Pristionchus</taxon>
    </lineage>
</organism>
<gene>
    <name evidence="3" type="ORF">PFISCL1PPCAC_1848</name>
</gene>
<dbReference type="EMBL" id="BTSY01000001">
    <property type="protein sequence ID" value="GMT10551.1"/>
    <property type="molecule type" value="Genomic_DNA"/>
</dbReference>
<name>A0AAV5UVL1_9BILA</name>
<reference evidence="3" key="1">
    <citation type="submission" date="2023-10" db="EMBL/GenBank/DDBJ databases">
        <title>Genome assembly of Pristionchus species.</title>
        <authorList>
            <person name="Yoshida K."/>
            <person name="Sommer R.J."/>
        </authorList>
    </citation>
    <scope>NUCLEOTIDE SEQUENCE</scope>
    <source>
        <strain evidence="3">RS5133</strain>
    </source>
</reference>
<feature type="chain" id="PRO_5043394616" description="Abnormal cell migration protein 18-like fibronectin type I domain-containing protein" evidence="1">
    <location>
        <begin position="20"/>
        <end position="322"/>
    </location>
</feature>
<dbReference type="PANTHER" id="PTHR35572:SF6">
    <property type="entry name" value="IG-LIKE DOMAIN-CONTAINING PROTEIN"/>
    <property type="match status" value="1"/>
</dbReference>
<accession>A0AAV5UVL1</accession>